<evidence type="ECO:0000313" key="3">
    <source>
        <dbReference type="Proteomes" id="UP000199689"/>
    </source>
</evidence>
<feature type="domain" description="PAS" evidence="1">
    <location>
        <begin position="5"/>
        <end position="50"/>
    </location>
</feature>
<dbReference type="STRING" id="209880.SAMN02910343_00988"/>
<dbReference type="InterPro" id="IPR000014">
    <property type="entry name" value="PAS"/>
</dbReference>
<reference evidence="2 3" key="1">
    <citation type="submission" date="2016-10" db="EMBL/GenBank/DDBJ databases">
        <authorList>
            <person name="de Groot N.N."/>
        </authorList>
    </citation>
    <scope>NUCLEOTIDE SEQUENCE [LARGE SCALE GENOMIC DNA]</scope>
    <source>
        <strain evidence="2 3">DSM 15230</strain>
    </source>
</reference>
<organism evidence="2 3">
    <name type="scientific">Allisonella histaminiformans</name>
    <dbReference type="NCBI Taxonomy" id="209880"/>
    <lineage>
        <taxon>Bacteria</taxon>
        <taxon>Bacillati</taxon>
        <taxon>Bacillota</taxon>
        <taxon>Negativicutes</taxon>
        <taxon>Veillonellales</taxon>
        <taxon>Veillonellaceae</taxon>
        <taxon>Allisonella</taxon>
    </lineage>
</organism>
<dbReference type="SUPFAM" id="SSF55785">
    <property type="entry name" value="PYP-like sensor domain (PAS domain)"/>
    <property type="match status" value="1"/>
</dbReference>
<dbReference type="Gene3D" id="3.30.450.20">
    <property type="entry name" value="PAS domain"/>
    <property type="match status" value="1"/>
</dbReference>
<dbReference type="CDD" id="cd00130">
    <property type="entry name" value="PAS"/>
    <property type="match status" value="1"/>
</dbReference>
<keyword evidence="3" id="KW-1185">Reference proteome</keyword>
<dbReference type="RefSeq" id="WP_234944931.1">
    <property type="nucleotide sequence ID" value="NZ_FMXA01000011.1"/>
</dbReference>
<evidence type="ECO:0000313" key="2">
    <source>
        <dbReference type="EMBL" id="SDA50803.1"/>
    </source>
</evidence>
<sequence length="137" mass="16027">MDIEITELLQKIVDEAPMGIYVLDTERKIVFWSTGAERITGYSREEMVGRYCFEGMLNHIDREGVHLCHDFCPMMATIFDGQSREQPVFLKDRTGQRIPVMVHTEPLFKGQETLGAIEYFWLLPECEYPVPEERRHS</sequence>
<name>A0A1G5VY73_9FIRM</name>
<gene>
    <name evidence="2" type="ORF">SAMN02910343_00988</name>
</gene>
<dbReference type="SMART" id="SM00091">
    <property type="entry name" value="PAS"/>
    <property type="match status" value="1"/>
</dbReference>
<dbReference type="PROSITE" id="PS50112">
    <property type="entry name" value="PAS"/>
    <property type="match status" value="1"/>
</dbReference>
<dbReference type="Proteomes" id="UP000199689">
    <property type="component" value="Unassembled WGS sequence"/>
</dbReference>
<dbReference type="AlphaFoldDB" id="A0A1G5VY73"/>
<evidence type="ECO:0000259" key="1">
    <source>
        <dbReference type="PROSITE" id="PS50112"/>
    </source>
</evidence>
<accession>A0A1G5VY73</accession>
<dbReference type="Pfam" id="PF13426">
    <property type="entry name" value="PAS_9"/>
    <property type="match status" value="1"/>
</dbReference>
<protein>
    <submittedName>
        <fullName evidence="2">PAS domain S-box-containing protein</fullName>
    </submittedName>
</protein>
<proteinExistence type="predicted"/>
<dbReference type="EMBL" id="FMXA01000011">
    <property type="protein sequence ID" value="SDA50803.1"/>
    <property type="molecule type" value="Genomic_DNA"/>
</dbReference>
<dbReference type="NCBIfam" id="TIGR00229">
    <property type="entry name" value="sensory_box"/>
    <property type="match status" value="1"/>
</dbReference>
<dbReference type="InterPro" id="IPR035965">
    <property type="entry name" value="PAS-like_dom_sf"/>
</dbReference>
<dbReference type="GeneID" id="87756016"/>